<dbReference type="OrthoDB" id="2348264at2759"/>
<evidence type="ECO:0000256" key="1">
    <source>
        <dbReference type="SAM" id="MobiDB-lite"/>
    </source>
</evidence>
<name>A0A9N9J0M3_9GLOM</name>
<protein>
    <submittedName>
        <fullName evidence="2">216_t:CDS:1</fullName>
    </submittedName>
</protein>
<keyword evidence="3" id="KW-1185">Reference proteome</keyword>
<feature type="compositionally biased region" description="Polar residues" evidence="1">
    <location>
        <begin position="42"/>
        <end position="56"/>
    </location>
</feature>
<feature type="region of interest" description="Disordered" evidence="1">
    <location>
        <begin position="32"/>
        <end position="56"/>
    </location>
</feature>
<reference evidence="2" key="1">
    <citation type="submission" date="2021-06" db="EMBL/GenBank/DDBJ databases">
        <authorList>
            <person name="Kallberg Y."/>
            <person name="Tangrot J."/>
            <person name="Rosling A."/>
        </authorList>
    </citation>
    <scope>NUCLEOTIDE SEQUENCE</scope>
    <source>
        <strain evidence="2">CL551</strain>
    </source>
</reference>
<evidence type="ECO:0000313" key="3">
    <source>
        <dbReference type="Proteomes" id="UP000789342"/>
    </source>
</evidence>
<proteinExistence type="predicted"/>
<feature type="region of interest" description="Disordered" evidence="1">
    <location>
        <begin position="117"/>
        <end position="151"/>
    </location>
</feature>
<evidence type="ECO:0000313" key="2">
    <source>
        <dbReference type="EMBL" id="CAG8760242.1"/>
    </source>
</evidence>
<dbReference type="EMBL" id="CAJVPV010040426">
    <property type="protein sequence ID" value="CAG8760242.1"/>
    <property type="molecule type" value="Genomic_DNA"/>
</dbReference>
<accession>A0A9N9J0M3</accession>
<dbReference type="Proteomes" id="UP000789342">
    <property type="component" value="Unassembled WGS sequence"/>
</dbReference>
<comment type="caution">
    <text evidence="2">The sequence shown here is derived from an EMBL/GenBank/DDBJ whole genome shotgun (WGS) entry which is preliminary data.</text>
</comment>
<sequence>MNSANIIESAEMKFVADEFSNDLIWYTREKNKANNKRRSTSRKNSGSNVPSVTVNKKYSGSNSRLLAYSRMEEDEEELGTPINIYREHRGHLEQDKKARIELDTQILKDDLYVPVHAEESQQSTASVRTDYKLNKSSSQHSSSHVLPTSTTSRGINVGNLASFLPPVASKFLPLSLGYNNVGIMESGNRGFNDMWGYYHQNEMFANGMDNVKGVCCS</sequence>
<gene>
    <name evidence="2" type="ORF">AMORRO_LOCUS15861</name>
</gene>
<organism evidence="2 3">
    <name type="scientific">Acaulospora morrowiae</name>
    <dbReference type="NCBI Taxonomy" id="94023"/>
    <lineage>
        <taxon>Eukaryota</taxon>
        <taxon>Fungi</taxon>
        <taxon>Fungi incertae sedis</taxon>
        <taxon>Mucoromycota</taxon>
        <taxon>Glomeromycotina</taxon>
        <taxon>Glomeromycetes</taxon>
        <taxon>Diversisporales</taxon>
        <taxon>Acaulosporaceae</taxon>
        <taxon>Acaulospora</taxon>
    </lineage>
</organism>
<dbReference type="AlphaFoldDB" id="A0A9N9J0M3"/>